<dbReference type="RefSeq" id="XP_003666947.1">
    <property type="nucleotide sequence ID" value="XM_003666899.1"/>
</dbReference>
<evidence type="ECO:0000256" key="1">
    <source>
        <dbReference type="SAM" id="MobiDB-lite"/>
    </source>
</evidence>
<dbReference type="InParanoid" id="G2QQ39"/>
<feature type="non-terminal residue" evidence="2">
    <location>
        <position position="607"/>
    </location>
</feature>
<dbReference type="OMA" id="ANAMQTY"/>
<accession>G2QQ39</accession>
<reference evidence="2 3" key="1">
    <citation type="journal article" date="2011" name="Nat. Biotechnol.">
        <title>Comparative genomic analysis of the thermophilic biomass-degrading fungi Myceliophthora thermophila and Thielavia terrestris.</title>
        <authorList>
            <person name="Berka R.M."/>
            <person name="Grigoriev I.V."/>
            <person name="Otillar R."/>
            <person name="Salamov A."/>
            <person name="Grimwood J."/>
            <person name="Reid I."/>
            <person name="Ishmael N."/>
            <person name="John T."/>
            <person name="Darmond C."/>
            <person name="Moisan M.-C."/>
            <person name="Henrissat B."/>
            <person name="Coutinho P.M."/>
            <person name="Lombard V."/>
            <person name="Natvig D.O."/>
            <person name="Lindquist E."/>
            <person name="Schmutz J."/>
            <person name="Lucas S."/>
            <person name="Harris P."/>
            <person name="Powlowski J."/>
            <person name="Bellemare A."/>
            <person name="Taylor D."/>
            <person name="Butler G."/>
            <person name="de Vries R.P."/>
            <person name="Allijn I.E."/>
            <person name="van den Brink J."/>
            <person name="Ushinsky S."/>
            <person name="Storms R."/>
            <person name="Powell A.J."/>
            <person name="Paulsen I.T."/>
            <person name="Elbourne L.D.H."/>
            <person name="Baker S.E."/>
            <person name="Magnuson J."/>
            <person name="LaBoissiere S."/>
            <person name="Clutterbuck A.J."/>
            <person name="Martinez D."/>
            <person name="Wogulis M."/>
            <person name="de Leon A.L."/>
            <person name="Rey M.W."/>
            <person name="Tsang A."/>
        </authorList>
    </citation>
    <scope>NUCLEOTIDE SEQUENCE [LARGE SCALE GENOMIC DNA]</scope>
    <source>
        <strain evidence="3">ATCC 42464 / BCRC 31852 / DSM 1799</strain>
    </source>
</reference>
<feature type="compositionally biased region" description="Basic and acidic residues" evidence="1">
    <location>
        <begin position="442"/>
        <end position="453"/>
    </location>
</feature>
<evidence type="ECO:0000313" key="2">
    <source>
        <dbReference type="EMBL" id="AEO61702.1"/>
    </source>
</evidence>
<dbReference type="EMBL" id="CP003008">
    <property type="protein sequence ID" value="AEO61702.1"/>
    <property type="molecule type" value="Genomic_DNA"/>
</dbReference>
<dbReference type="OrthoDB" id="5401106at2759"/>
<evidence type="ECO:0000313" key="3">
    <source>
        <dbReference type="Proteomes" id="UP000007322"/>
    </source>
</evidence>
<keyword evidence="3" id="KW-1185">Reference proteome</keyword>
<feature type="compositionally biased region" description="Polar residues" evidence="1">
    <location>
        <begin position="267"/>
        <end position="283"/>
    </location>
</feature>
<proteinExistence type="predicted"/>
<feature type="region of interest" description="Disordered" evidence="1">
    <location>
        <begin position="217"/>
        <end position="285"/>
    </location>
</feature>
<dbReference type="AlphaFoldDB" id="G2QQ39"/>
<dbReference type="STRING" id="573729.G2QQ39"/>
<dbReference type="VEuPathDB" id="FungiDB:MYCTH_2312129"/>
<feature type="region of interest" description="Disordered" evidence="1">
    <location>
        <begin position="442"/>
        <end position="486"/>
    </location>
</feature>
<dbReference type="KEGG" id="mtm:MYCTH_2312129"/>
<dbReference type="Proteomes" id="UP000007322">
    <property type="component" value="Chromosome 7"/>
</dbReference>
<feature type="region of interest" description="Disordered" evidence="1">
    <location>
        <begin position="331"/>
        <end position="364"/>
    </location>
</feature>
<name>G2QQ39_THET4</name>
<dbReference type="GeneID" id="11507310"/>
<dbReference type="HOGENOM" id="CLU_450244_0_0_1"/>
<organism evidence="2 3">
    <name type="scientific">Thermothelomyces thermophilus (strain ATCC 42464 / BCRC 31852 / DSM 1799)</name>
    <name type="common">Sporotrichum thermophile</name>
    <dbReference type="NCBI Taxonomy" id="573729"/>
    <lineage>
        <taxon>Eukaryota</taxon>
        <taxon>Fungi</taxon>
        <taxon>Dikarya</taxon>
        <taxon>Ascomycota</taxon>
        <taxon>Pezizomycotina</taxon>
        <taxon>Sordariomycetes</taxon>
        <taxon>Sordariomycetidae</taxon>
        <taxon>Sordariales</taxon>
        <taxon>Chaetomiaceae</taxon>
        <taxon>Thermothelomyces</taxon>
    </lineage>
</organism>
<sequence length="607" mass="66295">MSIPQRRAGHIVALEGPPELVSTQLRLLPDSSKILVLPGLQYYLEDEVSKERKPFDARELIYRYHAAAQARRAEALEFLRPSTSTDETRLVFTHGGTMSAQVSCLSAIMEHETDGNIEEAHATFIRLASNGHARLSLARLSLYEAEESPLRNREAEAIPEPPASNEGQTQQLLSWRAYAGAGDDTIEDPIIRAMKAADALDRETEFLQPSSTPEADLTVKLVDIPPSKKRPRSTAVQASDIPRVPRPPPPSHCQTGLSEEPVPGISPDSSLGTQPSSAASQRPSLRIHIPSSPIAWTGEVAVGGDQSKVHHSHTPIPDAFDHRRSQTAELNLSPKQIPAPGGKTEEQATLPESGSDPLFLSKESGSVKRTSAQITESNEEPFEALLPLLEDLVVFFTPETPNGLHGFVFRRLSEGYGAPRKSLSLARVSRYDFWQSESPLATKDEREIERGRSEEEDPTGVATWPRKDLVHGLPTPNNSPSSFHDTSAAVPRLDTRLYSISVGQEAAVPIQNFLRSLLGSQFPLRDRRFSTADGVEISMEAGLWRPLECDAQVGSPSGERRLDLILAVGSESGVSKSRLSEVVGQIEKLGSKTSGLSRGGRLDIRYV</sequence>
<protein>
    <submittedName>
        <fullName evidence="2">Uncharacterized protein</fullName>
    </submittedName>
</protein>
<gene>
    <name evidence="2" type="ORF">MYCTH_2312129</name>
</gene>
<dbReference type="eggNOG" id="ENOG502RVJZ">
    <property type="taxonomic scope" value="Eukaryota"/>
</dbReference>
<feature type="compositionally biased region" description="Polar residues" evidence="1">
    <location>
        <begin position="475"/>
        <end position="485"/>
    </location>
</feature>